<keyword evidence="4" id="KW-1185">Reference proteome</keyword>
<dbReference type="OrthoDB" id="5845881at2759"/>
<evidence type="ECO:0000313" key="4">
    <source>
        <dbReference type="Proteomes" id="UP000053766"/>
    </source>
</evidence>
<dbReference type="AlphaFoldDB" id="A0A0D8Y2E1"/>
<sequence>MILLLVLVTGAASVVGEVVCYECHGNSTNQGQFCSINNLCVGESCFFSVQPNGQWSSGCSEDVAPMALNCSINGSTSVCKCTYDLCNQLKNTYETMVQFWSEEQNFSYTLLMLPRLSVNCIECGNITVGGRSIFIPCNENHICQGEYCVTRRGMNPISFCGTSWSGTNKVQCYKNVGEDERCVCDQDMCNFILAPGSEFQKMTLPSENNSTSNVTTSSSPSQLLDCKEGITFSPNAQATLIGEKLGQIILDGISSNKSNADGIEFLCN</sequence>
<organism evidence="3 4">
    <name type="scientific">Dictyocaulus viviparus</name>
    <name type="common">Bovine lungworm</name>
    <dbReference type="NCBI Taxonomy" id="29172"/>
    <lineage>
        <taxon>Eukaryota</taxon>
        <taxon>Metazoa</taxon>
        <taxon>Ecdysozoa</taxon>
        <taxon>Nematoda</taxon>
        <taxon>Chromadorea</taxon>
        <taxon>Rhabditida</taxon>
        <taxon>Rhabditina</taxon>
        <taxon>Rhabditomorpha</taxon>
        <taxon>Strongyloidea</taxon>
        <taxon>Metastrongylidae</taxon>
        <taxon>Dictyocaulus</taxon>
    </lineage>
</organism>
<reference evidence="3 4" key="1">
    <citation type="submission" date="2013-11" db="EMBL/GenBank/DDBJ databases">
        <title>Draft genome of the bovine lungworm Dictyocaulus viviparus.</title>
        <authorList>
            <person name="Mitreva M."/>
        </authorList>
    </citation>
    <scope>NUCLEOTIDE SEQUENCE [LARGE SCALE GENOMIC DNA]</scope>
    <source>
        <strain evidence="3 4">HannoverDv2000</strain>
    </source>
</reference>
<dbReference type="InterPro" id="IPR056643">
    <property type="entry name" value="DUF7741"/>
</dbReference>
<reference evidence="4" key="2">
    <citation type="journal article" date="2016" name="Sci. Rep.">
        <title>Dictyocaulus viviparus genome, variome and transcriptome elucidate lungworm biology and support future intervention.</title>
        <authorList>
            <person name="McNulty S.N."/>
            <person name="Strube C."/>
            <person name="Rosa B.A."/>
            <person name="Martin J.C."/>
            <person name="Tyagi R."/>
            <person name="Choi Y.J."/>
            <person name="Wang Q."/>
            <person name="Hallsworth Pepin K."/>
            <person name="Zhang X."/>
            <person name="Ozersky P."/>
            <person name="Wilson R.K."/>
            <person name="Sternberg P.W."/>
            <person name="Gasser R.B."/>
            <person name="Mitreva M."/>
        </authorList>
    </citation>
    <scope>NUCLEOTIDE SEQUENCE [LARGE SCALE GENOMIC DNA]</scope>
    <source>
        <strain evidence="4">HannoverDv2000</strain>
    </source>
</reference>
<accession>A0A0D8Y2E1</accession>
<dbReference type="Pfam" id="PF24888">
    <property type="entry name" value="DUF7741"/>
    <property type="match status" value="1"/>
</dbReference>
<feature type="signal peptide" evidence="1">
    <location>
        <begin position="1"/>
        <end position="16"/>
    </location>
</feature>
<protein>
    <recommendedName>
        <fullName evidence="2">DUF7741 domain-containing protein</fullName>
    </recommendedName>
</protein>
<evidence type="ECO:0000313" key="3">
    <source>
        <dbReference type="EMBL" id="KJH51048.1"/>
    </source>
</evidence>
<name>A0A0D8Y2E1_DICVI</name>
<dbReference type="EMBL" id="KN716192">
    <property type="protein sequence ID" value="KJH51048.1"/>
    <property type="molecule type" value="Genomic_DNA"/>
</dbReference>
<evidence type="ECO:0000256" key="1">
    <source>
        <dbReference type="SAM" id="SignalP"/>
    </source>
</evidence>
<evidence type="ECO:0000259" key="2">
    <source>
        <dbReference type="Pfam" id="PF24888"/>
    </source>
</evidence>
<dbReference type="Proteomes" id="UP000053766">
    <property type="component" value="Unassembled WGS sequence"/>
</dbReference>
<feature type="chain" id="PRO_5002336418" description="DUF7741 domain-containing protein" evidence="1">
    <location>
        <begin position="17"/>
        <end position="268"/>
    </location>
</feature>
<proteinExistence type="predicted"/>
<keyword evidence="1" id="KW-0732">Signal</keyword>
<feature type="domain" description="DUF7741" evidence="2">
    <location>
        <begin position="117"/>
        <end position="192"/>
    </location>
</feature>
<gene>
    <name evidence="3" type="ORF">DICVIV_02809</name>
</gene>